<dbReference type="EMBL" id="JOJR01009923">
    <property type="protein sequence ID" value="RCN25924.1"/>
    <property type="molecule type" value="Genomic_DNA"/>
</dbReference>
<evidence type="ECO:0000313" key="3">
    <source>
        <dbReference type="Proteomes" id="UP000252519"/>
    </source>
</evidence>
<name>A0A368F1E5_ANCCA</name>
<feature type="region of interest" description="Disordered" evidence="1">
    <location>
        <begin position="13"/>
        <end position="35"/>
    </location>
</feature>
<evidence type="ECO:0000313" key="2">
    <source>
        <dbReference type="EMBL" id="RCN25924.1"/>
    </source>
</evidence>
<evidence type="ECO:0000256" key="1">
    <source>
        <dbReference type="SAM" id="MobiDB-lite"/>
    </source>
</evidence>
<accession>A0A368F1E5</accession>
<dbReference type="Proteomes" id="UP000252519">
    <property type="component" value="Unassembled WGS sequence"/>
</dbReference>
<reference evidence="2 3" key="1">
    <citation type="submission" date="2014-10" db="EMBL/GenBank/DDBJ databases">
        <title>Draft genome of the hookworm Ancylostoma caninum.</title>
        <authorList>
            <person name="Mitreva M."/>
        </authorList>
    </citation>
    <scope>NUCLEOTIDE SEQUENCE [LARGE SCALE GENOMIC DNA]</scope>
    <source>
        <strain evidence="2 3">Baltimore</strain>
    </source>
</reference>
<comment type="caution">
    <text evidence="2">The sequence shown here is derived from an EMBL/GenBank/DDBJ whole genome shotgun (WGS) entry which is preliminary data.</text>
</comment>
<sequence length="63" mass="6810">LLFTPKSLYTFSGSRPGSLPPQPLRSANHLPESEAETLHFPKIPSAAVPRPNCLPPSKGFVDL</sequence>
<organism evidence="2 3">
    <name type="scientific">Ancylostoma caninum</name>
    <name type="common">Dog hookworm</name>
    <dbReference type="NCBI Taxonomy" id="29170"/>
    <lineage>
        <taxon>Eukaryota</taxon>
        <taxon>Metazoa</taxon>
        <taxon>Ecdysozoa</taxon>
        <taxon>Nematoda</taxon>
        <taxon>Chromadorea</taxon>
        <taxon>Rhabditida</taxon>
        <taxon>Rhabditina</taxon>
        <taxon>Rhabditomorpha</taxon>
        <taxon>Strongyloidea</taxon>
        <taxon>Ancylostomatidae</taxon>
        <taxon>Ancylostomatinae</taxon>
        <taxon>Ancylostoma</taxon>
    </lineage>
</organism>
<feature type="non-terminal residue" evidence="2">
    <location>
        <position position="1"/>
    </location>
</feature>
<keyword evidence="3" id="KW-1185">Reference proteome</keyword>
<protein>
    <submittedName>
        <fullName evidence="2">Uncharacterized protein</fullName>
    </submittedName>
</protein>
<proteinExistence type="predicted"/>
<gene>
    <name evidence="2" type="ORF">ANCCAN_28359</name>
</gene>
<dbReference type="AlphaFoldDB" id="A0A368F1E5"/>